<comment type="caution">
    <text evidence="1">The sequence shown here is derived from an EMBL/GenBank/DDBJ whole genome shotgun (WGS) entry which is preliminary data.</text>
</comment>
<dbReference type="Proteomes" id="UP000178794">
    <property type="component" value="Unassembled WGS sequence"/>
</dbReference>
<accession>A0A1F6DFT4</accession>
<organism evidence="1 2">
    <name type="scientific">Candidatus Kaiserbacteria bacterium RIFCSPHIGHO2_02_FULL_50_50</name>
    <dbReference type="NCBI Taxonomy" id="1798492"/>
    <lineage>
        <taxon>Bacteria</taxon>
        <taxon>Candidatus Kaiseribacteriota</taxon>
    </lineage>
</organism>
<dbReference type="AlphaFoldDB" id="A0A1F6DFT4"/>
<name>A0A1F6DFT4_9BACT</name>
<dbReference type="STRING" id="1798492.A3C89_00875"/>
<evidence type="ECO:0000313" key="2">
    <source>
        <dbReference type="Proteomes" id="UP000178794"/>
    </source>
</evidence>
<gene>
    <name evidence="1" type="ORF">A3C89_00875</name>
</gene>
<reference evidence="1 2" key="1">
    <citation type="journal article" date="2016" name="Nat. Commun.">
        <title>Thousands of microbial genomes shed light on interconnected biogeochemical processes in an aquifer system.</title>
        <authorList>
            <person name="Anantharaman K."/>
            <person name="Brown C.T."/>
            <person name="Hug L.A."/>
            <person name="Sharon I."/>
            <person name="Castelle C.J."/>
            <person name="Probst A.J."/>
            <person name="Thomas B.C."/>
            <person name="Singh A."/>
            <person name="Wilkins M.J."/>
            <person name="Karaoz U."/>
            <person name="Brodie E.L."/>
            <person name="Williams K.H."/>
            <person name="Hubbard S.S."/>
            <person name="Banfield J.F."/>
        </authorList>
    </citation>
    <scope>NUCLEOTIDE SEQUENCE [LARGE SCALE GENOMIC DNA]</scope>
</reference>
<protein>
    <submittedName>
        <fullName evidence="1">Uncharacterized protein</fullName>
    </submittedName>
</protein>
<evidence type="ECO:0000313" key="1">
    <source>
        <dbReference type="EMBL" id="OGG60294.1"/>
    </source>
</evidence>
<sequence length="99" mass="11456">MERIPSLASVERIASREGTAIAAIDKTMGAHESLSDVLEIKMHMQLALAMAHDEDMEHFIEEHRHDSFRKVFDMHPEYLTRYIHDPESVLREVGAQVYH</sequence>
<dbReference type="EMBL" id="MFLF01000008">
    <property type="protein sequence ID" value="OGG60294.1"/>
    <property type="molecule type" value="Genomic_DNA"/>
</dbReference>
<proteinExistence type="predicted"/>